<dbReference type="EMBL" id="CP039347">
    <property type="protein sequence ID" value="QCD86717.1"/>
    <property type="molecule type" value="Genomic_DNA"/>
</dbReference>
<protein>
    <submittedName>
        <fullName evidence="1">Uncharacterized protein</fullName>
    </submittedName>
</protein>
<dbReference type="Proteomes" id="UP000501690">
    <property type="component" value="Linkage Group LG3"/>
</dbReference>
<keyword evidence="3" id="KW-1185">Reference proteome</keyword>
<dbReference type="EMBL" id="CP039350">
    <property type="protein sequence ID" value="QCD96852.1"/>
    <property type="molecule type" value="Genomic_DNA"/>
</dbReference>
<dbReference type="Proteomes" id="UP000501690">
    <property type="component" value="Linkage Group LG6"/>
</dbReference>
<sequence length="142" mass="15740">MLRQQSSVKPGPFVKFLPFDSLIWCRVVLKLAGLLFCAVETCLTASIAIDACSNLPYELFEFPRLDAKSKCQINSLNFIRCQPYMLLVQSVQQIARGVKQNRLSRRCVFNLQSCALGVASSGGIRNRNAGKIASSSNPLVQR</sequence>
<proteinExistence type="predicted"/>
<gene>
    <name evidence="1" type="ORF">DEO72_LG3g1242</name>
    <name evidence="2" type="ORF">DEO72_LG6g1562</name>
</gene>
<dbReference type="AlphaFoldDB" id="A0A4D6LDS2"/>
<evidence type="ECO:0000313" key="2">
    <source>
        <dbReference type="EMBL" id="QCD96852.1"/>
    </source>
</evidence>
<accession>A0A4D6LDS2</accession>
<reference evidence="1 3" key="1">
    <citation type="submission" date="2019-04" db="EMBL/GenBank/DDBJ databases">
        <title>An improved genome assembly and genetic linkage map for asparagus bean, Vigna unguiculata ssp. sesquipedialis.</title>
        <authorList>
            <person name="Xia Q."/>
            <person name="Zhang R."/>
            <person name="Dong Y."/>
        </authorList>
    </citation>
    <scope>NUCLEOTIDE SEQUENCE [LARGE SCALE GENOMIC DNA]</scope>
    <source>
        <tissue evidence="1">Leaf</tissue>
    </source>
</reference>
<name>A0A4D6LDS2_VIGUN</name>
<organism evidence="1 3">
    <name type="scientific">Vigna unguiculata</name>
    <name type="common">Cowpea</name>
    <dbReference type="NCBI Taxonomy" id="3917"/>
    <lineage>
        <taxon>Eukaryota</taxon>
        <taxon>Viridiplantae</taxon>
        <taxon>Streptophyta</taxon>
        <taxon>Embryophyta</taxon>
        <taxon>Tracheophyta</taxon>
        <taxon>Spermatophyta</taxon>
        <taxon>Magnoliopsida</taxon>
        <taxon>eudicotyledons</taxon>
        <taxon>Gunneridae</taxon>
        <taxon>Pentapetalae</taxon>
        <taxon>rosids</taxon>
        <taxon>fabids</taxon>
        <taxon>Fabales</taxon>
        <taxon>Fabaceae</taxon>
        <taxon>Papilionoideae</taxon>
        <taxon>50 kb inversion clade</taxon>
        <taxon>NPAAA clade</taxon>
        <taxon>indigoferoid/millettioid clade</taxon>
        <taxon>Phaseoleae</taxon>
        <taxon>Vigna</taxon>
    </lineage>
</organism>
<evidence type="ECO:0000313" key="1">
    <source>
        <dbReference type="EMBL" id="QCD86717.1"/>
    </source>
</evidence>
<evidence type="ECO:0000313" key="3">
    <source>
        <dbReference type="Proteomes" id="UP000501690"/>
    </source>
</evidence>